<evidence type="ECO:0000256" key="8">
    <source>
        <dbReference type="SAM" id="Phobius"/>
    </source>
</evidence>
<feature type="transmembrane region" description="Helical" evidence="8">
    <location>
        <begin position="353"/>
        <end position="372"/>
    </location>
</feature>
<dbReference type="InterPro" id="IPR016105">
    <property type="entry name" value="Pyr-dep_his/arg-deCO2ase_sand"/>
</dbReference>
<dbReference type="Pfam" id="PF01862">
    <property type="entry name" value="PvlArgDC"/>
    <property type="match status" value="1"/>
</dbReference>
<accession>A0A176W2N3</accession>
<evidence type="ECO:0000256" key="5">
    <source>
        <dbReference type="ARBA" id="ARBA00023317"/>
    </source>
</evidence>
<evidence type="ECO:0000256" key="3">
    <source>
        <dbReference type="ARBA" id="ARBA00022793"/>
    </source>
</evidence>
<gene>
    <name evidence="9" type="ORF">AXG93_2817s1220</name>
</gene>
<evidence type="ECO:0000256" key="6">
    <source>
        <dbReference type="ARBA" id="ARBA00049309"/>
    </source>
</evidence>
<keyword evidence="3" id="KW-0210">Decarboxylase</keyword>
<name>A0A176W2N3_MARPO</name>
<dbReference type="SFLD" id="SFLDG01170">
    <property type="entry name" value="Pyruvoyl-dependent_arginine_de"/>
    <property type="match status" value="1"/>
</dbReference>
<dbReference type="GO" id="GO:0006527">
    <property type="term" value="P:L-arginine catabolic process"/>
    <property type="evidence" value="ECO:0007669"/>
    <property type="project" value="InterPro"/>
</dbReference>
<reference evidence="9" key="1">
    <citation type="submission" date="2016-03" db="EMBL/GenBank/DDBJ databases">
        <title>Mechanisms controlling the formation of the plant cell surface in tip-growing cells are functionally conserved among land plants.</title>
        <authorList>
            <person name="Honkanen S."/>
            <person name="Jones V.A."/>
            <person name="Morieri G."/>
            <person name="Champion C."/>
            <person name="Hetherington A.J."/>
            <person name="Kelly S."/>
            <person name="Saint-Marcoux D."/>
            <person name="Proust H."/>
            <person name="Prescott H."/>
            <person name="Dolan L."/>
        </authorList>
    </citation>
    <scope>NUCLEOTIDE SEQUENCE [LARGE SCALE GENOMIC DNA]</scope>
    <source>
        <tissue evidence="9">Whole gametophyte</tissue>
    </source>
</reference>
<dbReference type="SUPFAM" id="SSF56271">
    <property type="entry name" value="Pyruvoyl-dependent histidine and arginine decarboxylases"/>
    <property type="match status" value="1"/>
</dbReference>
<evidence type="ECO:0000313" key="9">
    <source>
        <dbReference type="EMBL" id="OAE27317.1"/>
    </source>
</evidence>
<keyword evidence="5" id="KW-0670">Pyruvate</keyword>
<evidence type="ECO:0000256" key="4">
    <source>
        <dbReference type="ARBA" id="ARBA00023239"/>
    </source>
</evidence>
<feature type="region of interest" description="Disordered" evidence="7">
    <location>
        <begin position="1"/>
        <end position="28"/>
    </location>
</feature>
<sequence length="377" mass="41288">MHASTCQEVKTSRAIKRAEDGRPNENESALSSVSVSCSEYKFSFHIFISVSPLPSSTAFSAGTDTRKNNIVLRIKEARTVVQRFTVMAAATAVVGIADRLVYSGGFSGSSCRIESRKSRNLTVRFSSNTAKHQSSNSKSSSSSASSSLPSKSQADGPPPIPLHLELKHPESKEDALQLNMVELSLGGQGLLFGSRIPKHFFNIQGFGQTDRGDGSDPWETGSYDLALEEAGIQDLNIMKYTSVIPPEASKITKLEAQAFFRHGAVMEAIMSTMHGVKGDRITAGVGRVQIRRKKDGYHIGGYAAEYEGHATADKARDILRSDLQGIFSRRFQPEEYECFDEEFTIRSGEVEKAFGTVIAAICFSTYVFPVYVQQQQN</sequence>
<keyword evidence="10" id="KW-1185">Reference proteome</keyword>
<dbReference type="AlphaFoldDB" id="A0A176W2N3"/>
<dbReference type="Proteomes" id="UP000077202">
    <property type="component" value="Unassembled WGS sequence"/>
</dbReference>
<feature type="compositionally biased region" description="Basic and acidic residues" evidence="7">
    <location>
        <begin position="16"/>
        <end position="25"/>
    </location>
</feature>
<keyword evidence="8" id="KW-0472">Membrane</keyword>
<evidence type="ECO:0000313" key="10">
    <source>
        <dbReference type="Proteomes" id="UP000077202"/>
    </source>
</evidence>
<keyword evidence="4" id="KW-0456">Lyase</keyword>
<dbReference type="PANTHER" id="PTHR40438">
    <property type="entry name" value="PYRUVOYL-DEPENDENT ARGININE DECARBOXYLASE"/>
    <property type="match status" value="1"/>
</dbReference>
<dbReference type="PANTHER" id="PTHR40438:SF1">
    <property type="entry name" value="PYRUVOYL-DEPENDENT ARGININE DECARBOXYLASE"/>
    <property type="match status" value="1"/>
</dbReference>
<evidence type="ECO:0000256" key="2">
    <source>
        <dbReference type="ARBA" id="ARBA00012426"/>
    </source>
</evidence>
<comment type="cofactor">
    <cofactor evidence="1">
        <name>pyruvate</name>
        <dbReference type="ChEBI" id="CHEBI:15361"/>
    </cofactor>
</comment>
<dbReference type="EMBL" id="LVLJ01001921">
    <property type="protein sequence ID" value="OAE27317.1"/>
    <property type="molecule type" value="Genomic_DNA"/>
</dbReference>
<dbReference type="InterPro" id="IPR016104">
    <property type="entry name" value="Pyr-dep_his/arg-deCO2ase"/>
</dbReference>
<keyword evidence="8" id="KW-0812">Transmembrane</keyword>
<evidence type="ECO:0000256" key="1">
    <source>
        <dbReference type="ARBA" id="ARBA00001928"/>
    </source>
</evidence>
<comment type="catalytic activity">
    <reaction evidence="6">
        <text>L-arginine + H(+) = agmatine + CO2</text>
        <dbReference type="Rhea" id="RHEA:17641"/>
        <dbReference type="ChEBI" id="CHEBI:15378"/>
        <dbReference type="ChEBI" id="CHEBI:16526"/>
        <dbReference type="ChEBI" id="CHEBI:32682"/>
        <dbReference type="ChEBI" id="CHEBI:58145"/>
        <dbReference type="EC" id="4.1.1.19"/>
    </reaction>
</comment>
<feature type="region of interest" description="Disordered" evidence="7">
    <location>
        <begin position="125"/>
        <end position="164"/>
    </location>
</feature>
<feature type="compositionally biased region" description="Low complexity" evidence="7">
    <location>
        <begin position="134"/>
        <end position="152"/>
    </location>
</feature>
<evidence type="ECO:0000256" key="7">
    <source>
        <dbReference type="SAM" id="MobiDB-lite"/>
    </source>
</evidence>
<comment type="caution">
    <text evidence="9">The sequence shown here is derived from an EMBL/GenBank/DDBJ whole genome shotgun (WGS) entry which is preliminary data.</text>
</comment>
<proteinExistence type="predicted"/>
<dbReference type="GO" id="GO:0008792">
    <property type="term" value="F:arginine decarboxylase activity"/>
    <property type="evidence" value="ECO:0007669"/>
    <property type="project" value="UniProtKB-EC"/>
</dbReference>
<organism evidence="9 10">
    <name type="scientific">Marchantia polymorpha subsp. ruderalis</name>
    <dbReference type="NCBI Taxonomy" id="1480154"/>
    <lineage>
        <taxon>Eukaryota</taxon>
        <taxon>Viridiplantae</taxon>
        <taxon>Streptophyta</taxon>
        <taxon>Embryophyta</taxon>
        <taxon>Marchantiophyta</taxon>
        <taxon>Marchantiopsida</taxon>
        <taxon>Marchantiidae</taxon>
        <taxon>Marchantiales</taxon>
        <taxon>Marchantiaceae</taxon>
        <taxon>Marchantia</taxon>
    </lineage>
</organism>
<dbReference type="InterPro" id="IPR002724">
    <property type="entry name" value="Pyruvoyl-dep_arg_deCO2ase"/>
</dbReference>
<dbReference type="EC" id="4.1.1.19" evidence="2"/>
<dbReference type="Gene3D" id="3.50.20.10">
    <property type="entry name" value="Pyruvoyl-Dependent Histidine Decarboxylase, subunit B"/>
    <property type="match status" value="1"/>
</dbReference>
<keyword evidence="8" id="KW-1133">Transmembrane helix</keyword>
<protein>
    <recommendedName>
        <fullName evidence="2">arginine decarboxylase</fullName>
        <ecNumber evidence="2">4.1.1.19</ecNumber>
    </recommendedName>
</protein>